<gene>
    <name evidence="2" type="ORF">PISS_a1082</name>
</gene>
<protein>
    <submittedName>
        <fullName evidence="2">Uncharacterized protein</fullName>
    </submittedName>
</protein>
<evidence type="ECO:0000313" key="3">
    <source>
        <dbReference type="Proteomes" id="UP000217258"/>
    </source>
</evidence>
<sequence length="52" mass="5956">MKHTALLKSQLPHGHFLNLCHVFINADSLLIIIFPLSLLKKQINTSDQFKEV</sequence>
<evidence type="ECO:0000256" key="1">
    <source>
        <dbReference type="SAM" id="Phobius"/>
    </source>
</evidence>
<accession>A0ABM6N1G5</accession>
<keyword evidence="3" id="KW-1185">Reference proteome</keyword>
<name>A0ABM6N1G5_9GAMM</name>
<organism evidence="2 3">
    <name type="scientific">Pseudoalteromonas issachenkonii</name>
    <dbReference type="NCBI Taxonomy" id="152297"/>
    <lineage>
        <taxon>Bacteria</taxon>
        <taxon>Pseudomonadati</taxon>
        <taxon>Pseudomonadota</taxon>
        <taxon>Gammaproteobacteria</taxon>
        <taxon>Alteromonadales</taxon>
        <taxon>Pseudoalteromonadaceae</taxon>
        <taxon>Pseudoalteromonas</taxon>
    </lineage>
</organism>
<keyword evidence="1" id="KW-0472">Membrane</keyword>
<reference evidence="2 3" key="1">
    <citation type="submission" date="2015-06" db="EMBL/GenBank/DDBJ databases">
        <authorList>
            <person name="Xie B.-B."/>
            <person name="Rong J.-C."/>
            <person name="Qin Q.-L."/>
            <person name="Zhang Y.-Z."/>
        </authorList>
    </citation>
    <scope>NUCLEOTIDE SEQUENCE [LARGE SCALE GENOMIC DNA]</scope>
    <source>
        <strain evidence="2 3">KMM 3549</strain>
    </source>
</reference>
<keyword evidence="1" id="KW-0812">Transmembrane</keyword>
<keyword evidence="1" id="KW-1133">Transmembrane helix</keyword>
<feature type="transmembrane region" description="Helical" evidence="1">
    <location>
        <begin position="16"/>
        <end position="39"/>
    </location>
</feature>
<proteinExistence type="predicted"/>
<evidence type="ECO:0000313" key="2">
    <source>
        <dbReference type="EMBL" id="ATC90048.1"/>
    </source>
</evidence>
<dbReference type="Proteomes" id="UP000217258">
    <property type="component" value="Chromosome I"/>
</dbReference>
<dbReference type="EMBL" id="CP011030">
    <property type="protein sequence ID" value="ATC90048.1"/>
    <property type="molecule type" value="Genomic_DNA"/>
</dbReference>